<gene>
    <name evidence="1" type="primary">jg7934</name>
    <name evidence="1" type="ORF">PAEG_LOCUS25072</name>
</gene>
<dbReference type="AlphaFoldDB" id="A0A8S4SGI6"/>
<name>A0A8S4SGI6_9NEOP</name>
<keyword evidence="2" id="KW-1185">Reference proteome</keyword>
<evidence type="ECO:0000313" key="2">
    <source>
        <dbReference type="Proteomes" id="UP000838756"/>
    </source>
</evidence>
<proteinExistence type="predicted"/>
<organism evidence="1 2">
    <name type="scientific">Pararge aegeria aegeria</name>
    <dbReference type="NCBI Taxonomy" id="348720"/>
    <lineage>
        <taxon>Eukaryota</taxon>
        <taxon>Metazoa</taxon>
        <taxon>Ecdysozoa</taxon>
        <taxon>Arthropoda</taxon>
        <taxon>Hexapoda</taxon>
        <taxon>Insecta</taxon>
        <taxon>Pterygota</taxon>
        <taxon>Neoptera</taxon>
        <taxon>Endopterygota</taxon>
        <taxon>Lepidoptera</taxon>
        <taxon>Glossata</taxon>
        <taxon>Ditrysia</taxon>
        <taxon>Papilionoidea</taxon>
        <taxon>Nymphalidae</taxon>
        <taxon>Satyrinae</taxon>
        <taxon>Satyrini</taxon>
        <taxon>Parargina</taxon>
        <taxon>Pararge</taxon>
    </lineage>
</organism>
<dbReference type="EMBL" id="CAKXAJ010026292">
    <property type="protein sequence ID" value="CAH2265745.1"/>
    <property type="molecule type" value="Genomic_DNA"/>
</dbReference>
<accession>A0A8S4SGI6</accession>
<comment type="caution">
    <text evidence="1">The sequence shown here is derived from an EMBL/GenBank/DDBJ whole genome shotgun (WGS) entry which is preliminary data.</text>
</comment>
<evidence type="ECO:0000313" key="1">
    <source>
        <dbReference type="EMBL" id="CAH2265745.1"/>
    </source>
</evidence>
<protein>
    <submittedName>
        <fullName evidence="1">Jg7934 protein</fullName>
    </submittedName>
</protein>
<dbReference type="Proteomes" id="UP000838756">
    <property type="component" value="Unassembled WGS sequence"/>
</dbReference>
<sequence length="133" mass="15211">MVCIPDIYLEGPKVLEGRHRIEKCSVEDNIKGIAGSLFTKMRQNLSVWKSLQIPMSSIGRPVGILMVMMSQSDSTTSVKIHRRYKEQRFEGHATNASYNAPLCIHQLEAKVLRFTPEIMPFKPEYSNASWQQK</sequence>
<reference evidence="1" key="1">
    <citation type="submission" date="2022-03" db="EMBL/GenBank/DDBJ databases">
        <authorList>
            <person name="Lindestad O."/>
        </authorList>
    </citation>
    <scope>NUCLEOTIDE SEQUENCE</scope>
</reference>